<organism evidence="2 3">
    <name type="scientific">Undibacterium hunanense</name>
    <dbReference type="NCBI Taxonomy" id="2762292"/>
    <lineage>
        <taxon>Bacteria</taxon>
        <taxon>Pseudomonadati</taxon>
        <taxon>Pseudomonadota</taxon>
        <taxon>Betaproteobacteria</taxon>
        <taxon>Burkholderiales</taxon>
        <taxon>Oxalobacteraceae</taxon>
        <taxon>Undibacterium</taxon>
    </lineage>
</organism>
<protein>
    <submittedName>
        <fullName evidence="2">Uncharacterized protein</fullName>
    </submittedName>
</protein>
<feature type="coiled-coil region" evidence="1">
    <location>
        <begin position="134"/>
        <end position="161"/>
    </location>
</feature>
<reference evidence="2 3" key="1">
    <citation type="submission" date="2020-08" db="EMBL/GenBank/DDBJ databases">
        <title>Novel species isolated from subtropical streams in China.</title>
        <authorList>
            <person name="Lu H."/>
        </authorList>
    </citation>
    <scope>NUCLEOTIDE SEQUENCE [LARGE SCALE GENOMIC DNA]</scope>
    <source>
        <strain evidence="2 3">CY18W</strain>
    </source>
</reference>
<evidence type="ECO:0000256" key="1">
    <source>
        <dbReference type="SAM" id="Coils"/>
    </source>
</evidence>
<keyword evidence="3" id="KW-1185">Reference proteome</keyword>
<proteinExistence type="predicted"/>
<dbReference type="EMBL" id="JACOGF010000004">
    <property type="protein sequence ID" value="MBC3917841.1"/>
    <property type="molecule type" value="Genomic_DNA"/>
</dbReference>
<evidence type="ECO:0000313" key="3">
    <source>
        <dbReference type="Proteomes" id="UP000650424"/>
    </source>
</evidence>
<evidence type="ECO:0000313" key="2">
    <source>
        <dbReference type="EMBL" id="MBC3917841.1"/>
    </source>
</evidence>
<comment type="caution">
    <text evidence="2">The sequence shown here is derived from an EMBL/GenBank/DDBJ whole genome shotgun (WGS) entry which is preliminary data.</text>
</comment>
<dbReference type="Proteomes" id="UP000650424">
    <property type="component" value="Unassembled WGS sequence"/>
</dbReference>
<sequence>MLKPNVNPVRDTDFKTYHRDMAYMDVVYMALDNAMLAMQQQVEDLYKVQESRQAQRQQVIKRTVEDLLPGFYVSTLNQLQAVCPGFVDAVVLIAFEEYRPWLGILPRPGTASALATLQTRLAFYFDTRVELDKVESLDQDLAAINEQINDLQKKRQETVDIISMLKKAQNTNVALPAEVTSYIDQLFKRAVAMPASGSTMASIKRKEFETQWRQRRKYYAHSSYYDNYAWYSMAHDFPTHAMVRHNLQGYQGNQRNQQQADTLAGAMMADSYLFNANTVAAPANPGPQYEVGSFSDVRNDAAILLNTNAATAYMDNTPDSPAVQADLYDCNSTVMLGDDIRTDDSLGAYS</sequence>
<keyword evidence="1" id="KW-0175">Coiled coil</keyword>
<name>A0ABR6ZPN0_9BURK</name>
<gene>
    <name evidence="2" type="ORF">H8L32_10185</name>
</gene>
<dbReference type="RefSeq" id="WP_186947076.1">
    <property type="nucleotide sequence ID" value="NZ_JACOGF010000004.1"/>
</dbReference>
<accession>A0ABR6ZPN0</accession>